<proteinExistence type="predicted"/>
<evidence type="ECO:0000313" key="1">
    <source>
        <dbReference type="EMBL" id="MBX08246.1"/>
    </source>
</evidence>
<protein>
    <submittedName>
        <fullName evidence="1">Uncharacterized protein MANES_01G013300</fullName>
    </submittedName>
</protein>
<reference evidence="1" key="1">
    <citation type="submission" date="2018-02" db="EMBL/GenBank/DDBJ databases">
        <title>Rhizophora mucronata_Transcriptome.</title>
        <authorList>
            <person name="Meera S.P."/>
            <person name="Sreeshan A."/>
            <person name="Augustine A."/>
        </authorList>
    </citation>
    <scope>NUCLEOTIDE SEQUENCE</scope>
    <source>
        <tissue evidence="1">Leaf</tissue>
    </source>
</reference>
<dbReference type="AlphaFoldDB" id="A0A2P2KR84"/>
<sequence length="35" mass="4029">MVLPFPPKKYTPDTSCERQTTKVHKTTVLPELLTK</sequence>
<dbReference type="EMBL" id="GGEC01027762">
    <property type="protein sequence ID" value="MBX08246.1"/>
    <property type="molecule type" value="Transcribed_RNA"/>
</dbReference>
<organism evidence="1">
    <name type="scientific">Rhizophora mucronata</name>
    <name type="common">Asiatic mangrove</name>
    <dbReference type="NCBI Taxonomy" id="61149"/>
    <lineage>
        <taxon>Eukaryota</taxon>
        <taxon>Viridiplantae</taxon>
        <taxon>Streptophyta</taxon>
        <taxon>Embryophyta</taxon>
        <taxon>Tracheophyta</taxon>
        <taxon>Spermatophyta</taxon>
        <taxon>Magnoliopsida</taxon>
        <taxon>eudicotyledons</taxon>
        <taxon>Gunneridae</taxon>
        <taxon>Pentapetalae</taxon>
        <taxon>rosids</taxon>
        <taxon>fabids</taxon>
        <taxon>Malpighiales</taxon>
        <taxon>Rhizophoraceae</taxon>
        <taxon>Rhizophora</taxon>
    </lineage>
</organism>
<accession>A0A2P2KR84</accession>
<name>A0A2P2KR84_RHIMU</name>